<keyword evidence="2 5" id="KW-0689">Ribosomal protein</keyword>
<dbReference type="PROSITE" id="PS01171">
    <property type="entry name" value="RIBOSOMAL_L21E"/>
    <property type="match status" value="1"/>
</dbReference>
<evidence type="ECO:0000256" key="1">
    <source>
        <dbReference type="ARBA" id="ARBA00008427"/>
    </source>
</evidence>
<dbReference type="InterPro" id="IPR036948">
    <property type="entry name" value="Ribosomal_eL21_sf"/>
</dbReference>
<dbReference type="GO" id="GO:0005840">
    <property type="term" value="C:ribosome"/>
    <property type="evidence" value="ECO:0007669"/>
    <property type="project" value="UniProtKB-KW"/>
</dbReference>
<dbReference type="InterPro" id="IPR022856">
    <property type="entry name" value="Ribosomal_eL21_arc"/>
</dbReference>
<evidence type="ECO:0000256" key="2">
    <source>
        <dbReference type="ARBA" id="ARBA00022980"/>
    </source>
</evidence>
<evidence type="ECO:0000256" key="6">
    <source>
        <dbReference type="SAM" id="MobiDB-lite"/>
    </source>
</evidence>
<dbReference type="RefSeq" id="WP_256399079.1">
    <property type="nucleotide sequence ID" value="NZ_JANHJR010000001.1"/>
</dbReference>
<name>A0ABD6DIV6_9EURY</name>
<dbReference type="SUPFAM" id="SSF50104">
    <property type="entry name" value="Translation proteins SH3-like domain"/>
    <property type="match status" value="1"/>
</dbReference>
<keyword evidence="3 5" id="KW-0687">Ribonucleoprotein</keyword>
<evidence type="ECO:0000313" key="7">
    <source>
        <dbReference type="EMBL" id="MFD1645408.1"/>
    </source>
</evidence>
<evidence type="ECO:0000256" key="4">
    <source>
        <dbReference type="ARBA" id="ARBA00035219"/>
    </source>
</evidence>
<evidence type="ECO:0000313" key="8">
    <source>
        <dbReference type="Proteomes" id="UP001597034"/>
    </source>
</evidence>
<dbReference type="PANTHER" id="PTHR20981">
    <property type="entry name" value="60S RIBOSOMAL PROTEIN L21"/>
    <property type="match status" value="1"/>
</dbReference>
<comment type="similarity">
    <text evidence="1 5">Belongs to the eukaryotic ribosomal protein eL21 family.</text>
</comment>
<dbReference type="InterPro" id="IPR001147">
    <property type="entry name" value="Ribosomal_eL21"/>
</dbReference>
<accession>A0ABD6DIV6</accession>
<dbReference type="HAMAP" id="MF_00369">
    <property type="entry name" value="Ribosomal_eL21"/>
    <property type="match status" value="1"/>
</dbReference>
<protein>
    <recommendedName>
        <fullName evidence="4 5">Large ribosomal subunit protein eL21</fullName>
    </recommendedName>
</protein>
<gene>
    <name evidence="5" type="primary">rpl21e</name>
    <name evidence="7" type="ORF">ACFSBL_06920</name>
</gene>
<organism evidence="7 8">
    <name type="scientific">Haloarchaeobius litoreus</name>
    <dbReference type="NCBI Taxonomy" id="755306"/>
    <lineage>
        <taxon>Archaea</taxon>
        <taxon>Methanobacteriati</taxon>
        <taxon>Methanobacteriota</taxon>
        <taxon>Stenosarchaea group</taxon>
        <taxon>Halobacteria</taxon>
        <taxon>Halobacteriales</taxon>
        <taxon>Halorubellaceae</taxon>
        <taxon>Haloarchaeobius</taxon>
    </lineage>
</organism>
<sequence>MPNSNGPMKNTRHKLQNHPRERGTSPPQRAIQEYDEGQKVHLKIDPSVQKGRYHPRFDGQTGEVVGKQGAAFKVQITDGGKEKTLIVAAAHLKAQQ</sequence>
<dbReference type="Proteomes" id="UP001597034">
    <property type="component" value="Unassembled WGS sequence"/>
</dbReference>
<dbReference type="AlphaFoldDB" id="A0ABD6DIV6"/>
<feature type="region of interest" description="Disordered" evidence="6">
    <location>
        <begin position="1"/>
        <end position="28"/>
    </location>
</feature>
<evidence type="ECO:0000256" key="3">
    <source>
        <dbReference type="ARBA" id="ARBA00023274"/>
    </source>
</evidence>
<dbReference type="GO" id="GO:1990904">
    <property type="term" value="C:ribonucleoprotein complex"/>
    <property type="evidence" value="ECO:0007669"/>
    <property type="project" value="UniProtKB-KW"/>
</dbReference>
<dbReference type="InterPro" id="IPR008991">
    <property type="entry name" value="Translation_prot_SH3-like_sf"/>
</dbReference>
<dbReference type="InterPro" id="IPR018259">
    <property type="entry name" value="Ribosomal_eL21_CS"/>
</dbReference>
<proteinExistence type="inferred from homology"/>
<dbReference type="NCBIfam" id="NF003303">
    <property type="entry name" value="PRK04306.1"/>
    <property type="match status" value="1"/>
</dbReference>
<dbReference type="Gene3D" id="2.30.30.70">
    <property type="entry name" value="Ribosomal protein L21"/>
    <property type="match status" value="1"/>
</dbReference>
<dbReference type="EMBL" id="JBHUDO010000002">
    <property type="protein sequence ID" value="MFD1645408.1"/>
    <property type="molecule type" value="Genomic_DNA"/>
</dbReference>
<reference evidence="7 8" key="1">
    <citation type="journal article" date="2019" name="Int. J. Syst. Evol. Microbiol.">
        <title>The Global Catalogue of Microorganisms (GCM) 10K type strain sequencing project: providing services to taxonomists for standard genome sequencing and annotation.</title>
        <authorList>
            <consortium name="The Broad Institute Genomics Platform"/>
            <consortium name="The Broad Institute Genome Sequencing Center for Infectious Disease"/>
            <person name="Wu L."/>
            <person name="Ma J."/>
        </authorList>
    </citation>
    <scope>NUCLEOTIDE SEQUENCE [LARGE SCALE GENOMIC DNA]</scope>
    <source>
        <strain evidence="7 8">CGMCC 1.10390</strain>
    </source>
</reference>
<dbReference type="Pfam" id="PF01157">
    <property type="entry name" value="Ribosomal_L21e"/>
    <property type="match status" value="1"/>
</dbReference>
<comment type="caution">
    <text evidence="7">The sequence shown here is derived from an EMBL/GenBank/DDBJ whole genome shotgun (WGS) entry which is preliminary data.</text>
</comment>
<keyword evidence="8" id="KW-1185">Reference proteome</keyword>
<dbReference type="GO" id="GO:0006412">
    <property type="term" value="P:translation"/>
    <property type="evidence" value="ECO:0007669"/>
    <property type="project" value="UniProtKB-UniRule"/>
</dbReference>
<evidence type="ECO:0000256" key="5">
    <source>
        <dbReference type="HAMAP-Rule" id="MF_00369"/>
    </source>
</evidence>